<feature type="active site" description="Proton acceptor" evidence="6">
    <location>
        <position position="315"/>
    </location>
</feature>
<reference evidence="10" key="2">
    <citation type="journal article" date="2013" name="Stand. Genomic Sci.">
        <title>Complete genome sequence of Desulfocapsa sulfexigens, a marine deltaproteobacterium specialized in disproportionating inorganic sulfur compounds.</title>
        <authorList>
            <person name="Finster K.W."/>
            <person name="Kjeldsen K.U."/>
            <person name="Kube M."/>
            <person name="Reinhardt R."/>
            <person name="Mussmann M."/>
            <person name="Amann R."/>
            <person name="Schreiber L."/>
        </authorList>
    </citation>
    <scope>NUCLEOTIDE SEQUENCE [LARGE SCALE GENOMIC DNA]</scope>
    <source>
        <strain evidence="10">DSM 10523 / SB164P1</strain>
    </source>
</reference>
<dbReference type="InterPro" id="IPR047215">
    <property type="entry name" value="Galactose_mutarotase-like"/>
</dbReference>
<evidence type="ECO:0000313" key="9">
    <source>
        <dbReference type="EMBL" id="CCH48783.1"/>
    </source>
</evidence>
<dbReference type="CDD" id="cd09019">
    <property type="entry name" value="galactose_mutarotase_like"/>
    <property type="match status" value="1"/>
</dbReference>
<dbReference type="Proteomes" id="UP000011724">
    <property type="component" value="Chromosome"/>
</dbReference>
<dbReference type="GO" id="GO:0030246">
    <property type="term" value="F:carbohydrate binding"/>
    <property type="evidence" value="ECO:0007669"/>
    <property type="project" value="InterPro"/>
</dbReference>
<dbReference type="HOGENOM" id="CLU_031753_2_0_7"/>
<organism evidence="9 10">
    <name type="scientific">Pseudodesulfovibrio piezophilus (strain DSM 21447 / JCM 15486 / C1TLV30)</name>
    <name type="common">Desulfovibrio piezophilus</name>
    <dbReference type="NCBI Taxonomy" id="1322246"/>
    <lineage>
        <taxon>Bacteria</taxon>
        <taxon>Pseudomonadati</taxon>
        <taxon>Thermodesulfobacteriota</taxon>
        <taxon>Desulfovibrionia</taxon>
        <taxon>Desulfovibrionales</taxon>
        <taxon>Desulfovibrionaceae</taxon>
    </lineage>
</organism>
<evidence type="ECO:0000256" key="1">
    <source>
        <dbReference type="ARBA" id="ARBA00005028"/>
    </source>
</evidence>
<sequence>MITRNSWGSMPDGRTVDLFTLTNAQGMTASITSYGAILVGLTAPDRNGTMADVVLGYDTVDEYINGRGYFGAVVGRVANRVSHGQFELDGVLHKLPRNKEKFQMHGGATGFHSRLWEAEAEKTMEGPAVTLRYRSADGEEGYPGNLDAEVVYLMTGAGLRMTCRARTDKPTVVTMTNHAYFNLSGDPGSDILDHVLTLNASRYLPTDNDQIPTGAVHDVAGTPFDFSRPKAIGLHIDADHEAIGIGQGYDHYFILDGDIGEMTPAAQIFHGGSGRVLEVCTTQPGLQFYSGNHMADRINGKLGVMYGYRSGFCIETQAYVDAPNRPEFPAITLRPGERYEQITEYRLSGK</sequence>
<evidence type="ECO:0000256" key="6">
    <source>
        <dbReference type="PIRSR" id="PIRSR005096-1"/>
    </source>
</evidence>
<keyword evidence="3 5" id="KW-0413">Isomerase</keyword>
<dbReference type="InterPro" id="IPR008183">
    <property type="entry name" value="Aldose_1/G6P_1-epimerase"/>
</dbReference>
<keyword evidence="10" id="KW-1185">Reference proteome</keyword>
<dbReference type="OrthoDB" id="9779408at2"/>
<evidence type="ECO:0000313" key="10">
    <source>
        <dbReference type="Proteomes" id="UP000011724"/>
    </source>
</evidence>
<evidence type="ECO:0000256" key="2">
    <source>
        <dbReference type="ARBA" id="ARBA00006206"/>
    </source>
</evidence>
<evidence type="ECO:0000256" key="5">
    <source>
        <dbReference type="PIRNR" id="PIRNR005096"/>
    </source>
</evidence>
<dbReference type="eggNOG" id="COG2017">
    <property type="taxonomic scope" value="Bacteria"/>
</dbReference>
<evidence type="ECO:0000256" key="3">
    <source>
        <dbReference type="ARBA" id="ARBA00023235"/>
    </source>
</evidence>
<dbReference type="PANTHER" id="PTHR10091">
    <property type="entry name" value="ALDOSE-1-EPIMERASE"/>
    <property type="match status" value="1"/>
</dbReference>
<feature type="binding site" evidence="7">
    <location>
        <position position="250"/>
    </location>
    <ligand>
        <name>beta-D-galactose</name>
        <dbReference type="ChEBI" id="CHEBI:27667"/>
    </ligand>
</feature>
<dbReference type="NCBIfam" id="NF008277">
    <property type="entry name" value="PRK11055.1"/>
    <property type="match status" value="1"/>
</dbReference>
<dbReference type="EC" id="5.1.3.3" evidence="5"/>
<comment type="pathway">
    <text evidence="1 5">Carbohydrate metabolism; hexose metabolism.</text>
</comment>
<dbReference type="KEGG" id="dpi:BN4_11548"/>
<dbReference type="AlphaFoldDB" id="M1WVW8"/>
<dbReference type="EMBL" id="FO203427">
    <property type="protein sequence ID" value="CCH48783.1"/>
    <property type="molecule type" value="Genomic_DNA"/>
</dbReference>
<evidence type="ECO:0000256" key="8">
    <source>
        <dbReference type="PIRSR" id="PIRSR005096-3"/>
    </source>
</evidence>
<dbReference type="Gene3D" id="2.70.98.10">
    <property type="match status" value="1"/>
</dbReference>
<comment type="similarity">
    <text evidence="2 5">Belongs to the aldose epimerase family.</text>
</comment>
<dbReference type="InterPro" id="IPR014718">
    <property type="entry name" value="GH-type_carb-bd"/>
</dbReference>
<evidence type="ECO:0000256" key="7">
    <source>
        <dbReference type="PIRSR" id="PIRSR005096-2"/>
    </source>
</evidence>
<dbReference type="InterPro" id="IPR011013">
    <property type="entry name" value="Gal_mutarotase_sf_dom"/>
</dbReference>
<dbReference type="UniPathway" id="UPA00242"/>
<accession>M1WVW8</accession>
<dbReference type="GO" id="GO:0033499">
    <property type="term" value="P:galactose catabolic process via UDP-galactose, Leloir pathway"/>
    <property type="evidence" value="ECO:0007669"/>
    <property type="project" value="TreeGrafter"/>
</dbReference>
<protein>
    <recommendedName>
        <fullName evidence="5">Aldose 1-epimerase</fullName>
        <ecNumber evidence="5">5.1.3.3</ecNumber>
    </recommendedName>
</protein>
<dbReference type="PATRIC" id="fig|879567.3.peg.1615"/>
<feature type="active site" description="Proton donor" evidence="6">
    <location>
        <position position="178"/>
    </location>
</feature>
<gene>
    <name evidence="9" type="primary">Galm</name>
    <name evidence="9" type="ordered locus">BN4_11548</name>
</gene>
<feature type="binding site" evidence="8">
    <location>
        <begin position="178"/>
        <end position="180"/>
    </location>
    <ligand>
        <name>beta-D-galactose</name>
        <dbReference type="ChEBI" id="CHEBI:27667"/>
    </ligand>
</feature>
<proteinExistence type="inferred from homology"/>
<comment type="catalytic activity">
    <reaction evidence="5">
        <text>alpha-D-glucose = beta-D-glucose</text>
        <dbReference type="Rhea" id="RHEA:10264"/>
        <dbReference type="ChEBI" id="CHEBI:15903"/>
        <dbReference type="ChEBI" id="CHEBI:17925"/>
        <dbReference type="EC" id="5.1.3.3"/>
    </reaction>
</comment>
<name>M1WVW8_PSEP2</name>
<dbReference type="InterPro" id="IPR015443">
    <property type="entry name" value="Aldose_1-epimerase"/>
</dbReference>
<dbReference type="GO" id="GO:0006006">
    <property type="term" value="P:glucose metabolic process"/>
    <property type="evidence" value="ECO:0007669"/>
    <property type="project" value="TreeGrafter"/>
</dbReference>
<dbReference type="GO" id="GO:0004034">
    <property type="term" value="F:aldose 1-epimerase activity"/>
    <property type="evidence" value="ECO:0007669"/>
    <property type="project" value="UniProtKB-EC"/>
</dbReference>
<dbReference type="RefSeq" id="WP_015414827.1">
    <property type="nucleotide sequence ID" value="NC_020409.1"/>
</dbReference>
<dbReference type="PANTHER" id="PTHR10091:SF0">
    <property type="entry name" value="GALACTOSE MUTAROTASE"/>
    <property type="match status" value="1"/>
</dbReference>
<feature type="binding site" evidence="8">
    <location>
        <begin position="79"/>
        <end position="80"/>
    </location>
    <ligand>
        <name>beta-D-galactose</name>
        <dbReference type="ChEBI" id="CHEBI:27667"/>
    </ligand>
</feature>
<dbReference type="BioCyc" id="DPIE1322246:BN4_RS07750-MONOMER"/>
<dbReference type="Pfam" id="PF01263">
    <property type="entry name" value="Aldose_epim"/>
    <property type="match status" value="1"/>
</dbReference>
<keyword evidence="4 5" id="KW-0119">Carbohydrate metabolism</keyword>
<evidence type="ECO:0000256" key="4">
    <source>
        <dbReference type="ARBA" id="ARBA00023277"/>
    </source>
</evidence>
<reference evidence="9 10" key="1">
    <citation type="journal article" date="2013" name="PLoS ONE">
        <title>The first genomic and proteomic characterization of a deep-sea sulfate reducer: insights into the piezophilic lifestyle of Desulfovibrio piezophilus.</title>
        <authorList>
            <person name="Pradel N."/>
            <person name="Ji B."/>
            <person name="Gimenez G."/>
            <person name="Talla E."/>
            <person name="Lenoble P."/>
            <person name="Garel M."/>
            <person name="Tamburini C."/>
            <person name="Fourquet P."/>
            <person name="Lebrun R."/>
            <person name="Bertin P."/>
            <person name="Denis Y."/>
            <person name="Pophillat M."/>
            <person name="Barbe V."/>
            <person name="Ollivier B."/>
            <person name="Dolla A."/>
        </authorList>
    </citation>
    <scope>NUCLEOTIDE SEQUENCE [LARGE SCALE GENOMIC DNA]</scope>
    <source>
        <strain evidence="10">DSM 10523 / SB164P1</strain>
    </source>
</reference>
<dbReference type="PIRSF" id="PIRSF005096">
    <property type="entry name" value="GALM"/>
    <property type="match status" value="1"/>
</dbReference>
<dbReference type="STRING" id="1322246.BN4_11548"/>
<dbReference type="SUPFAM" id="SSF74650">
    <property type="entry name" value="Galactose mutarotase-like"/>
    <property type="match status" value="1"/>
</dbReference>